<proteinExistence type="predicted"/>
<evidence type="ECO:0000313" key="1">
    <source>
        <dbReference type="EMBL" id="QOI90458.1"/>
    </source>
</evidence>
<organism evidence="1">
    <name type="scientific">Pyramimonas orientalis virus</name>
    <name type="common">PoV01</name>
    <dbReference type="NCBI Taxonomy" id="455367"/>
    <lineage>
        <taxon>Viruses</taxon>
        <taxon>Varidnaviria</taxon>
        <taxon>Bamfordvirae</taxon>
        <taxon>Nucleocytoviricota</taxon>
        <taxon>Megaviricetes</taxon>
        <taxon>Imitervirales</taxon>
        <taxon>Allomimiviridae</taxon>
        <taxon>Heliosvirus</taxon>
        <taxon>Heliosvirus raunefjordenense</taxon>
    </lineage>
</organism>
<reference evidence="1" key="1">
    <citation type="submission" date="2020-06" db="EMBL/GenBank/DDBJ databases">
        <title>Lateral gene transfer of anion-conducting channel rhodopsins between green algae and giant viruses.</title>
        <authorList>
            <person name="Rozenberg A."/>
            <person name="Oppermann J."/>
            <person name="Wietek J."/>
            <person name="Fernandez Lahore R.G."/>
            <person name="Sandaa R.-A."/>
            <person name="Bratbak G."/>
            <person name="Hegemann P."/>
            <person name="Beja O."/>
        </authorList>
    </citation>
    <scope>NUCLEOTIDE SEQUENCE</scope>
    <source>
        <strain evidence="1">01B</strain>
    </source>
</reference>
<sequence>MMYKCEHCNYSSKRLCDLRRHESRKTPCNTKLKDTVCNLKTPVISDPVDISCQSTENNITCSKCKKKFTRKDHMKIHETKCDGFDKKQCKICLRMFVTQQAKWKHKMHVKCKSPVSLVSQTINNIDNIDNSITNNTINLNIRGNFDKMTKEDIHNIVQQLEKSDYIKTIQQNMILGKYAAPRTVEYIYFNDNHPEMQTLKKERRNDKMVEVHVNGKWEKRLIDDIMKNVMKQVEEYHTEYFKHLEEKFKNITIGSKEWNRSIQPIKTFGNAMIWYEGFLGLGIEKLGIELNRLEDERETKSRNKDMMKLIRDKLHELTPKELNKLIC</sequence>
<dbReference type="InterPro" id="IPR036236">
    <property type="entry name" value="Znf_C2H2_sf"/>
</dbReference>
<gene>
    <name evidence="1" type="ORF">HWQ62_00322</name>
</gene>
<name>A0A7M3UP07_POV01</name>
<dbReference type="EMBL" id="MT663537">
    <property type="protein sequence ID" value="QOI90458.1"/>
    <property type="molecule type" value="Genomic_DNA"/>
</dbReference>
<dbReference type="SUPFAM" id="SSF57667">
    <property type="entry name" value="beta-beta-alpha zinc fingers"/>
    <property type="match status" value="1"/>
</dbReference>
<organismHost>
    <name type="scientific">Pyramimonas plurioculata</name>
    <dbReference type="NCBI Taxonomy" id="36893"/>
</organismHost>
<protein>
    <recommendedName>
        <fullName evidence="2">C2H2-type domain-containing protein</fullName>
    </recommendedName>
</protein>
<accession>A0A7M3UP07</accession>
<evidence type="ECO:0008006" key="2">
    <source>
        <dbReference type="Google" id="ProtNLM"/>
    </source>
</evidence>